<accession>A0A9D1UPX1</accession>
<evidence type="ECO:0000259" key="1">
    <source>
        <dbReference type="PROSITE" id="PS51186"/>
    </source>
</evidence>
<reference evidence="2" key="2">
    <citation type="submission" date="2021-04" db="EMBL/GenBank/DDBJ databases">
        <authorList>
            <person name="Gilroy R."/>
        </authorList>
    </citation>
    <scope>NUCLEOTIDE SEQUENCE</scope>
    <source>
        <strain evidence="2">ChiGjej6B6-1540</strain>
    </source>
</reference>
<evidence type="ECO:0000313" key="3">
    <source>
        <dbReference type="Proteomes" id="UP000824192"/>
    </source>
</evidence>
<gene>
    <name evidence="2" type="ORF">H9868_07790</name>
</gene>
<dbReference type="Pfam" id="PF13527">
    <property type="entry name" value="Acetyltransf_9"/>
    <property type="match status" value="1"/>
</dbReference>
<dbReference type="EMBL" id="DXGA01000164">
    <property type="protein sequence ID" value="HIW94425.1"/>
    <property type="molecule type" value="Genomic_DNA"/>
</dbReference>
<proteinExistence type="predicted"/>
<dbReference type="GO" id="GO:0016747">
    <property type="term" value="F:acyltransferase activity, transferring groups other than amino-acyl groups"/>
    <property type="evidence" value="ECO:0007669"/>
    <property type="project" value="InterPro"/>
</dbReference>
<organism evidence="2 3">
    <name type="scientific">Candidatus Flavonifractor merdipullorum</name>
    <dbReference type="NCBI Taxonomy" id="2838590"/>
    <lineage>
        <taxon>Bacteria</taxon>
        <taxon>Bacillati</taxon>
        <taxon>Bacillota</taxon>
        <taxon>Clostridia</taxon>
        <taxon>Eubacteriales</taxon>
        <taxon>Oscillospiraceae</taxon>
        <taxon>Flavonifractor</taxon>
    </lineage>
</organism>
<evidence type="ECO:0000313" key="2">
    <source>
        <dbReference type="EMBL" id="HIW94425.1"/>
    </source>
</evidence>
<feature type="domain" description="N-acetyltransferase" evidence="1">
    <location>
        <begin position="10"/>
        <end position="150"/>
    </location>
</feature>
<dbReference type="PROSITE" id="PS51186">
    <property type="entry name" value="GNAT"/>
    <property type="match status" value="1"/>
</dbReference>
<dbReference type="SUPFAM" id="SSF55729">
    <property type="entry name" value="Acyl-CoA N-acyltransferases (Nat)"/>
    <property type="match status" value="1"/>
</dbReference>
<dbReference type="InterPro" id="IPR000182">
    <property type="entry name" value="GNAT_dom"/>
</dbReference>
<protein>
    <submittedName>
        <fullName evidence="2">GNAT family N-acetyltransferase</fullName>
    </submittedName>
</protein>
<dbReference type="AlphaFoldDB" id="A0A9D1UPX1"/>
<dbReference type="Gene3D" id="3.40.630.30">
    <property type="match status" value="1"/>
</dbReference>
<name>A0A9D1UPX1_9FIRM</name>
<sequence length="298" mass="34087">MEITLEGVSYEYRTSYQEEPTARQSLAELTRQTFGLDLERWYQAGHWTDKYRPYSLFRDGQVVASLSVTPMDLRLMGRPLHLVQLGTVVSHPSVQGKGLIHFLMARAFADWSKQCDGFYLYASQETEEFFAKFGFEKLREVRHTMPIAADGRRHSVRRLIPEISQDKSLILSRYQRGNPFALLTWEHNPGLLFFYLGSALREHIYYVSDCDAVVVAEYDGNTLLCHEVLGGSGHTLSEILTQMARPETEKVMLGFTPREGAQCSVRPLRDKSAILCAQGKAVDLFQRFQLRMPILSHT</sequence>
<dbReference type="InterPro" id="IPR016181">
    <property type="entry name" value="Acyl_CoA_acyltransferase"/>
</dbReference>
<dbReference type="Proteomes" id="UP000824192">
    <property type="component" value="Unassembled WGS sequence"/>
</dbReference>
<comment type="caution">
    <text evidence="2">The sequence shown here is derived from an EMBL/GenBank/DDBJ whole genome shotgun (WGS) entry which is preliminary data.</text>
</comment>
<reference evidence="2" key="1">
    <citation type="journal article" date="2021" name="PeerJ">
        <title>Extensive microbial diversity within the chicken gut microbiome revealed by metagenomics and culture.</title>
        <authorList>
            <person name="Gilroy R."/>
            <person name="Ravi A."/>
            <person name="Getino M."/>
            <person name="Pursley I."/>
            <person name="Horton D.L."/>
            <person name="Alikhan N.F."/>
            <person name="Baker D."/>
            <person name="Gharbi K."/>
            <person name="Hall N."/>
            <person name="Watson M."/>
            <person name="Adriaenssens E.M."/>
            <person name="Foster-Nyarko E."/>
            <person name="Jarju S."/>
            <person name="Secka A."/>
            <person name="Antonio M."/>
            <person name="Oren A."/>
            <person name="Chaudhuri R.R."/>
            <person name="La Ragione R."/>
            <person name="Hildebrand F."/>
            <person name="Pallen M.J."/>
        </authorList>
    </citation>
    <scope>NUCLEOTIDE SEQUENCE</scope>
    <source>
        <strain evidence="2">ChiGjej6B6-1540</strain>
    </source>
</reference>